<feature type="domain" description="Photolyase/cryptochrome alpha/beta" evidence="8">
    <location>
        <begin position="5"/>
        <end position="135"/>
    </location>
</feature>
<dbReference type="GO" id="GO:0003904">
    <property type="term" value="F:deoxyribodipyrimidine photo-lyase activity"/>
    <property type="evidence" value="ECO:0007669"/>
    <property type="project" value="TreeGrafter"/>
</dbReference>
<evidence type="ECO:0000256" key="1">
    <source>
        <dbReference type="ARBA" id="ARBA00001932"/>
    </source>
</evidence>
<feature type="site" description="Electron transfer via tryptophanyl radical" evidence="6">
    <location>
        <position position="343"/>
    </location>
</feature>
<feature type="binding site" evidence="5">
    <location>
        <begin position="259"/>
        <end position="266"/>
    </location>
    <ligand>
        <name>FAD</name>
        <dbReference type="ChEBI" id="CHEBI:57692"/>
    </ligand>
</feature>
<reference evidence="9 10" key="1">
    <citation type="submission" date="2020-02" db="EMBL/GenBank/DDBJ databases">
        <title>Out from the shadows clarifying the taxonomy of the family Cryomorphaceae and related taxa by utilizing the GTDB taxonomic framework.</title>
        <authorList>
            <person name="Bowman J.P."/>
        </authorList>
    </citation>
    <scope>NUCLEOTIDE SEQUENCE [LARGE SCALE GENOMIC DNA]</scope>
    <source>
        <strain evidence="9 10">QSSC 1-22</strain>
    </source>
</reference>
<keyword evidence="2 5" id="KW-0285">Flavoprotein</keyword>
<dbReference type="GO" id="GO:0071949">
    <property type="term" value="F:FAD binding"/>
    <property type="evidence" value="ECO:0007669"/>
    <property type="project" value="TreeGrafter"/>
</dbReference>
<feature type="binding site" evidence="5">
    <location>
        <position position="256"/>
    </location>
    <ligand>
        <name>FAD</name>
        <dbReference type="ChEBI" id="CHEBI:57692"/>
    </ligand>
</feature>
<dbReference type="InterPro" id="IPR002081">
    <property type="entry name" value="Cryptochrome/DNA_photolyase_1"/>
</dbReference>
<dbReference type="AlphaFoldDB" id="A0A7K3WKL9"/>
<dbReference type="Pfam" id="PF03441">
    <property type="entry name" value="FAD_binding_7"/>
    <property type="match status" value="1"/>
</dbReference>
<protein>
    <submittedName>
        <fullName evidence="9">Deoxyribodipyrimidine photo-lyase</fullName>
    </submittedName>
</protein>
<dbReference type="PROSITE" id="PS00394">
    <property type="entry name" value="DNA_PHOTOLYASES_1_1"/>
    <property type="match status" value="1"/>
</dbReference>
<evidence type="ECO:0000256" key="3">
    <source>
        <dbReference type="ARBA" id="ARBA00022827"/>
    </source>
</evidence>
<comment type="cofactor">
    <cofactor evidence="5">
        <name>FAD</name>
        <dbReference type="ChEBI" id="CHEBI:57692"/>
    </cofactor>
    <text evidence="5">Binds 1 FAD per subunit.</text>
</comment>
<feature type="binding site" evidence="5">
    <location>
        <position position="216"/>
    </location>
    <ligand>
        <name>FAD</name>
        <dbReference type="ChEBI" id="CHEBI:57692"/>
    </ligand>
</feature>
<evidence type="ECO:0000259" key="8">
    <source>
        <dbReference type="PROSITE" id="PS51645"/>
    </source>
</evidence>
<dbReference type="GO" id="GO:0006139">
    <property type="term" value="P:nucleobase-containing compound metabolic process"/>
    <property type="evidence" value="ECO:0007669"/>
    <property type="project" value="UniProtKB-ARBA"/>
</dbReference>
<keyword evidence="9" id="KW-0456">Lyase</keyword>
<proteinExistence type="inferred from homology"/>
<dbReference type="InterPro" id="IPR018394">
    <property type="entry name" value="DNA_photolyase_1_CS_C"/>
</dbReference>
<dbReference type="PROSITE" id="PS00691">
    <property type="entry name" value="DNA_PHOTOLYASES_1_2"/>
    <property type="match status" value="1"/>
</dbReference>
<evidence type="ECO:0000256" key="4">
    <source>
        <dbReference type="ARBA" id="ARBA00022991"/>
    </source>
</evidence>
<comment type="caution">
    <text evidence="9">The sequence shown here is derived from an EMBL/GenBank/DDBJ whole genome shotgun (WGS) entry which is preliminary data.</text>
</comment>
<accession>A0A7K3WKL9</accession>
<dbReference type="Gene3D" id="1.25.40.80">
    <property type="match status" value="1"/>
</dbReference>
<dbReference type="Gene3D" id="3.40.50.620">
    <property type="entry name" value="HUPs"/>
    <property type="match status" value="1"/>
</dbReference>
<dbReference type="Proteomes" id="UP000486602">
    <property type="component" value="Unassembled WGS sequence"/>
</dbReference>
<dbReference type="GO" id="GO:0009416">
    <property type="term" value="P:response to light stimulus"/>
    <property type="evidence" value="ECO:0007669"/>
    <property type="project" value="TreeGrafter"/>
</dbReference>
<keyword evidence="4 7" id="KW-0157">Chromophore</keyword>
<feature type="site" description="Electron transfer via tryptophanyl radical" evidence="6">
    <location>
        <position position="366"/>
    </location>
</feature>
<dbReference type="SUPFAM" id="SSF48173">
    <property type="entry name" value="Cryptochrome/photolyase FAD-binding domain"/>
    <property type="match status" value="1"/>
</dbReference>
<sequence length="434" mass="51652">MEKKAVSIFWFRRDLRLFDNAGLSKALNSKFPVVPVFIFDSEILDKLEEKKDARVQFIYQELEKIKSNLRNLGSDLDVRYGSPEKIWKELLSDYNVQAVFANRDYEPYARERDRKIYDFLEEKKIPFRAFKDQVIFDRAQVVKDDGDPYVVYTPYSKKWLEKVENADLQSYDTEKHQKNFHKFEAKKMPSLKSMGFKSFEFSYPSREVDVEKVKQYDKLRDYPAKDATSHLSLHLRFGTVSIRALSRIAQKHNKTWLNELIWRNFYQIIIWHFPDRVENAFKEKYDRIPWRDAETDFKKWCDGMTGYPIVDAGMRQLNATGFMHNRLRMVTASFLTKHLLIDWRWGEAYFAQKLLDFDLASNNGGWQWAAGSGVDAAPYFRIFNPYLQTKKFDPDNKFIKEWIPELDTNKYPEPMVEHKAARERALDTYKKALN</sequence>
<comment type="similarity">
    <text evidence="7">Belongs to the DNA photolyase family.</text>
</comment>
<dbReference type="PRINTS" id="PR00147">
    <property type="entry name" value="DNAPHOTLYASE"/>
</dbReference>
<dbReference type="InterPro" id="IPR036134">
    <property type="entry name" value="Crypto/Photolyase_FAD-like_sf"/>
</dbReference>
<name>A0A7K3WKL9_9FLAO</name>
<dbReference type="EMBL" id="JAAGVY010000001">
    <property type="protein sequence ID" value="NEN22078.1"/>
    <property type="molecule type" value="Genomic_DNA"/>
</dbReference>
<comment type="cofactor">
    <cofactor evidence="1">
        <name>(6R)-5,10-methylene-5,6,7,8-tetrahydrofolate</name>
        <dbReference type="ChEBI" id="CHEBI:15636"/>
    </cofactor>
</comment>
<dbReference type="PROSITE" id="PS51645">
    <property type="entry name" value="PHR_CRY_ALPHA_BETA"/>
    <property type="match status" value="1"/>
</dbReference>
<dbReference type="InterPro" id="IPR006050">
    <property type="entry name" value="DNA_photolyase_N"/>
</dbReference>
<evidence type="ECO:0000256" key="2">
    <source>
        <dbReference type="ARBA" id="ARBA00022630"/>
    </source>
</evidence>
<dbReference type="RefSeq" id="WP_163282793.1">
    <property type="nucleotide sequence ID" value="NZ_JAAGVY010000001.1"/>
</dbReference>
<evidence type="ECO:0000313" key="9">
    <source>
        <dbReference type="EMBL" id="NEN22078.1"/>
    </source>
</evidence>
<keyword evidence="3 5" id="KW-0274">FAD</keyword>
<feature type="binding site" evidence="5">
    <location>
        <begin position="228"/>
        <end position="232"/>
    </location>
    <ligand>
        <name>FAD</name>
        <dbReference type="ChEBI" id="CHEBI:57692"/>
    </ligand>
</feature>
<dbReference type="InterPro" id="IPR014729">
    <property type="entry name" value="Rossmann-like_a/b/a_fold"/>
</dbReference>
<dbReference type="Pfam" id="PF00875">
    <property type="entry name" value="DNA_photolyase"/>
    <property type="match status" value="1"/>
</dbReference>
<dbReference type="PANTHER" id="PTHR11455:SF9">
    <property type="entry name" value="CRYPTOCHROME CIRCADIAN CLOCK 5 ISOFORM X1"/>
    <property type="match status" value="1"/>
</dbReference>
<organism evidence="9 10">
    <name type="scientific">Cryomorpha ignava</name>
    <dbReference type="NCBI Taxonomy" id="101383"/>
    <lineage>
        <taxon>Bacteria</taxon>
        <taxon>Pseudomonadati</taxon>
        <taxon>Bacteroidota</taxon>
        <taxon>Flavobacteriia</taxon>
        <taxon>Flavobacteriales</taxon>
        <taxon>Cryomorphaceae</taxon>
        <taxon>Cryomorpha</taxon>
    </lineage>
</organism>
<evidence type="ECO:0000256" key="6">
    <source>
        <dbReference type="PIRSR" id="PIRSR602081-2"/>
    </source>
</evidence>
<dbReference type="GO" id="GO:0003677">
    <property type="term" value="F:DNA binding"/>
    <property type="evidence" value="ECO:0007669"/>
    <property type="project" value="TreeGrafter"/>
</dbReference>
<evidence type="ECO:0000313" key="10">
    <source>
        <dbReference type="Proteomes" id="UP000486602"/>
    </source>
</evidence>
<gene>
    <name evidence="9" type="ORF">G3O08_00990</name>
</gene>
<dbReference type="PANTHER" id="PTHR11455">
    <property type="entry name" value="CRYPTOCHROME"/>
    <property type="match status" value="1"/>
</dbReference>
<dbReference type="InterPro" id="IPR005101">
    <property type="entry name" value="Cryptochr/Photolyase_FAD-bd"/>
</dbReference>
<dbReference type="Gene3D" id="1.10.579.10">
    <property type="entry name" value="DNA Cyclobutane Dipyrimidine Photolyase, subunit A, domain 3"/>
    <property type="match status" value="1"/>
</dbReference>
<evidence type="ECO:0000256" key="7">
    <source>
        <dbReference type="RuleBase" id="RU004182"/>
    </source>
</evidence>
<feature type="binding site" evidence="5">
    <location>
        <begin position="356"/>
        <end position="358"/>
    </location>
    <ligand>
        <name>FAD</name>
        <dbReference type="ChEBI" id="CHEBI:57692"/>
    </ligand>
</feature>
<evidence type="ECO:0000256" key="5">
    <source>
        <dbReference type="PIRSR" id="PIRSR602081-1"/>
    </source>
</evidence>
<dbReference type="InterPro" id="IPR036155">
    <property type="entry name" value="Crypto/Photolyase_N_sf"/>
</dbReference>
<feature type="site" description="Electron transfer via tryptophanyl radical" evidence="6">
    <location>
        <position position="290"/>
    </location>
</feature>
<keyword evidence="10" id="KW-1185">Reference proteome</keyword>
<dbReference type="GO" id="GO:0006950">
    <property type="term" value="P:response to stress"/>
    <property type="evidence" value="ECO:0007669"/>
    <property type="project" value="UniProtKB-ARBA"/>
</dbReference>
<dbReference type="SUPFAM" id="SSF52425">
    <property type="entry name" value="Cryptochrome/photolyase, N-terminal domain"/>
    <property type="match status" value="1"/>
</dbReference>